<reference evidence="3 4" key="1">
    <citation type="journal article" date="2017" name="Int. J. Syst. Evol. Microbiol.">
        <title>Arachidicoccus ginsenosidivorans sp. nov., with ginsenoside-converting activity isolated from ginseng cultivating soil.</title>
        <authorList>
            <person name="Siddiqi M.Z."/>
            <person name="Aslam Z."/>
            <person name="Im W.T."/>
        </authorList>
    </citation>
    <scope>NUCLEOTIDE SEQUENCE [LARGE SCALE GENOMIC DNA]</scope>
    <source>
        <strain evidence="3 4">Gsoil 809</strain>
    </source>
</reference>
<dbReference type="KEGG" id="agi:FSB73_16700"/>
<keyword evidence="2" id="KW-0472">Membrane</keyword>
<keyword evidence="2" id="KW-1133">Transmembrane helix</keyword>
<evidence type="ECO:0000313" key="4">
    <source>
        <dbReference type="Proteomes" id="UP000321291"/>
    </source>
</evidence>
<protein>
    <recommendedName>
        <fullName evidence="5">HTH luxR-type domain-containing protein</fullName>
    </recommendedName>
</protein>
<dbReference type="GO" id="GO:0003677">
    <property type="term" value="F:DNA binding"/>
    <property type="evidence" value="ECO:0007669"/>
    <property type="project" value="InterPro"/>
</dbReference>
<gene>
    <name evidence="3" type="ORF">FSB73_16700</name>
</gene>
<dbReference type="Gene3D" id="1.25.40.10">
    <property type="entry name" value="Tetratricopeptide repeat domain"/>
    <property type="match status" value="1"/>
</dbReference>
<name>A0A5B8VR49_9BACT</name>
<dbReference type="GO" id="GO:0006355">
    <property type="term" value="P:regulation of DNA-templated transcription"/>
    <property type="evidence" value="ECO:0007669"/>
    <property type="project" value="InterPro"/>
</dbReference>
<dbReference type="InterPro" id="IPR016032">
    <property type="entry name" value="Sig_transdc_resp-reg_C-effctor"/>
</dbReference>
<accession>A0A5B8VR49</accession>
<dbReference type="SUPFAM" id="SSF46894">
    <property type="entry name" value="C-terminal effector domain of the bipartite response regulators"/>
    <property type="match status" value="1"/>
</dbReference>
<feature type="coiled-coil region" evidence="1">
    <location>
        <begin position="452"/>
        <end position="487"/>
    </location>
</feature>
<evidence type="ECO:0000256" key="2">
    <source>
        <dbReference type="SAM" id="Phobius"/>
    </source>
</evidence>
<dbReference type="EMBL" id="CP042434">
    <property type="protein sequence ID" value="QEC73075.1"/>
    <property type="molecule type" value="Genomic_DNA"/>
</dbReference>
<evidence type="ECO:0000256" key="1">
    <source>
        <dbReference type="SAM" id="Coils"/>
    </source>
</evidence>
<dbReference type="OrthoDB" id="1090267at2"/>
<keyword evidence="4" id="KW-1185">Reference proteome</keyword>
<organism evidence="3 4">
    <name type="scientific">Arachidicoccus ginsenosidivorans</name>
    <dbReference type="NCBI Taxonomy" id="496057"/>
    <lineage>
        <taxon>Bacteria</taxon>
        <taxon>Pseudomonadati</taxon>
        <taxon>Bacteroidota</taxon>
        <taxon>Chitinophagia</taxon>
        <taxon>Chitinophagales</taxon>
        <taxon>Chitinophagaceae</taxon>
        <taxon>Arachidicoccus</taxon>
    </lineage>
</organism>
<dbReference type="InterPro" id="IPR011990">
    <property type="entry name" value="TPR-like_helical_dom_sf"/>
</dbReference>
<dbReference type="RefSeq" id="WP_146784743.1">
    <property type="nucleotide sequence ID" value="NZ_CP042434.1"/>
</dbReference>
<feature type="transmembrane region" description="Helical" evidence="2">
    <location>
        <begin position="425"/>
        <end position="446"/>
    </location>
</feature>
<sequence length="627" mass="71225">MISQLGPTDQSNLILSCLVPVVTLLFILLAQSVNAQQLIIDSLEARLNMTGQLNAHQRTLTLIRLSSALATDSPEKAQILNEQGLALARKTNDRPAISFAFAHKVALDVKTARADRAGQDADSAIYYSQGAAALIQGIAWFYKGFIQNIQNQPDQARKSWEKSLSFLKGNKGALYRANIYYLIYGIYAERNDNNNAALYAKNALQDALISGDAGMTTAAWQINGTLYLDQFNRNKDSSVLDSAVMAFKNAVSLYQQQSLRIKNPSVVVLPALNLADIYMDHYPPWYKDSILQYVNLSLAVSRQTGNLTMQANCYDVISRLALRKGDFNGAEQALLKEKVLTDSMQPPNFYQSMTLYQSLATIKEKQGNLQAALGYYKQFMAFYKKEFNQQQYQTIQQLEAKYQDEKKNKAMQLLVQESKFQKRQFYLYIGLAILAIIGLLLLFLAYKFRLKYSLERERLREEEAARLKAEQKLIERQKEQLQKEVLAGTIQVEHKNELLQNLKEKLTAHTDVVSHPAARQLEKIIHEELLMDENFDEYRTAFKDIHPDFFSWLESSAASNGAQKLTALDLKYAAYIYMKLNSKQIAGLLHVAPKSVRMAKYRLKQKLGFGKEDDLESCIANWQKPGY</sequence>
<dbReference type="Proteomes" id="UP000321291">
    <property type="component" value="Chromosome"/>
</dbReference>
<evidence type="ECO:0000313" key="3">
    <source>
        <dbReference type="EMBL" id="QEC73075.1"/>
    </source>
</evidence>
<keyword evidence="2" id="KW-0812">Transmembrane</keyword>
<evidence type="ECO:0008006" key="5">
    <source>
        <dbReference type="Google" id="ProtNLM"/>
    </source>
</evidence>
<dbReference type="AlphaFoldDB" id="A0A5B8VR49"/>
<dbReference type="SUPFAM" id="SSF48452">
    <property type="entry name" value="TPR-like"/>
    <property type="match status" value="2"/>
</dbReference>
<keyword evidence="1" id="KW-0175">Coiled coil</keyword>
<proteinExistence type="predicted"/>